<dbReference type="PIRSF" id="PIRSF039088">
    <property type="entry name" value="F_ATPase_subunit_alpha"/>
    <property type="match status" value="1"/>
</dbReference>
<evidence type="ECO:0000259" key="15">
    <source>
        <dbReference type="Pfam" id="PF00006"/>
    </source>
</evidence>
<dbReference type="EMBL" id="CP029077">
    <property type="protein sequence ID" value="QED23303.1"/>
    <property type="molecule type" value="Genomic_DNA"/>
</dbReference>
<dbReference type="CDD" id="cd18116">
    <property type="entry name" value="ATP-synt_F1_alpha_N"/>
    <property type="match status" value="1"/>
</dbReference>
<dbReference type="GO" id="GO:0045259">
    <property type="term" value="C:proton-transporting ATP synthase complex"/>
    <property type="evidence" value="ECO:0007669"/>
    <property type="project" value="UniProtKB-KW"/>
</dbReference>
<comment type="catalytic activity">
    <reaction evidence="14">
        <text>ATP + H2O + 4 H(+)(in) = ADP + phosphate + 5 H(+)(out)</text>
        <dbReference type="Rhea" id="RHEA:57720"/>
        <dbReference type="ChEBI" id="CHEBI:15377"/>
        <dbReference type="ChEBI" id="CHEBI:15378"/>
        <dbReference type="ChEBI" id="CHEBI:30616"/>
        <dbReference type="ChEBI" id="CHEBI:43474"/>
        <dbReference type="ChEBI" id="CHEBI:456216"/>
        <dbReference type="EC" id="7.1.2.2"/>
    </reaction>
</comment>
<evidence type="ECO:0000256" key="11">
    <source>
        <dbReference type="ARBA" id="ARBA00023196"/>
    </source>
</evidence>
<dbReference type="GO" id="GO:0005886">
    <property type="term" value="C:plasma membrane"/>
    <property type="evidence" value="ECO:0007669"/>
    <property type="project" value="UniProtKB-SubCell"/>
</dbReference>
<dbReference type="InterPro" id="IPR033732">
    <property type="entry name" value="ATP_synth_F1_a_nt-bd_dom"/>
</dbReference>
<dbReference type="SUPFAM" id="SSF50615">
    <property type="entry name" value="N-terminal domain of alpha and beta subunits of F1 ATP synthase"/>
    <property type="match status" value="1"/>
</dbReference>
<keyword evidence="14" id="KW-1003">Cell membrane</keyword>
<dbReference type="InterPro" id="IPR036121">
    <property type="entry name" value="ATPase_F1/V1/A1_a/bsu_N_sf"/>
</dbReference>
<dbReference type="InterPro" id="IPR000194">
    <property type="entry name" value="ATPase_F1/V1/A1_a/bsu_nucl-bd"/>
</dbReference>
<dbReference type="InterPro" id="IPR038376">
    <property type="entry name" value="ATP_synth_asu_C_sf"/>
</dbReference>
<organism evidence="18 19">
    <name type="scientific">Candidatus Deianiraea vastatrix</name>
    <dbReference type="NCBI Taxonomy" id="2163644"/>
    <lineage>
        <taxon>Bacteria</taxon>
        <taxon>Pseudomonadati</taxon>
        <taxon>Pseudomonadota</taxon>
        <taxon>Alphaproteobacteria</taxon>
        <taxon>Rickettsiales</taxon>
        <taxon>Candidatus Deianiraeaceae</taxon>
        <taxon>Candidatus Deianiraea</taxon>
    </lineage>
</organism>
<evidence type="ECO:0000313" key="19">
    <source>
        <dbReference type="Proteomes" id="UP000321934"/>
    </source>
</evidence>
<evidence type="ECO:0000256" key="4">
    <source>
        <dbReference type="ARBA" id="ARBA00022448"/>
    </source>
</evidence>
<dbReference type="PANTHER" id="PTHR48082">
    <property type="entry name" value="ATP SYNTHASE SUBUNIT ALPHA, MITOCHONDRIAL"/>
    <property type="match status" value="1"/>
</dbReference>
<proteinExistence type="inferred from homology"/>
<dbReference type="SUPFAM" id="SSF52540">
    <property type="entry name" value="P-loop containing nucleoside triphosphate hydrolases"/>
    <property type="match status" value="1"/>
</dbReference>
<dbReference type="InterPro" id="IPR027417">
    <property type="entry name" value="P-loop_NTPase"/>
</dbReference>
<evidence type="ECO:0000313" key="18">
    <source>
        <dbReference type="EMBL" id="QED23303.1"/>
    </source>
</evidence>
<reference evidence="18 19" key="1">
    <citation type="journal article" date="2019" name="ISME J.">
        <title>Deianiraea, an extracellular bacterium associated with the ciliate Paramecium, suggests an alternative scenario for the evolution of Rickettsiales.</title>
        <authorList>
            <person name="Castelli M."/>
            <person name="Sabaneyeva E."/>
            <person name="Lanzoni O."/>
            <person name="Lebedeva N."/>
            <person name="Floriano A.M."/>
            <person name="Gaiarsa S."/>
            <person name="Benken K."/>
            <person name="Modeo L."/>
            <person name="Bandi C."/>
            <person name="Potekhin A."/>
            <person name="Sassera D."/>
            <person name="Petroni G."/>
        </authorList>
    </citation>
    <scope>NUCLEOTIDE SEQUENCE [LARGE SCALE GENOMIC DNA]</scope>
    <source>
        <strain evidence="18">CyL4-1</strain>
    </source>
</reference>
<dbReference type="PROSITE" id="PS00152">
    <property type="entry name" value="ATPASE_ALPHA_BETA"/>
    <property type="match status" value="1"/>
</dbReference>
<dbReference type="SUPFAM" id="SSF47917">
    <property type="entry name" value="C-terminal domain of alpha and beta subunits of F1 ATP synthase"/>
    <property type="match status" value="1"/>
</dbReference>
<comment type="function">
    <text evidence="1 14">Produces ATP from ADP in the presence of a proton gradient across the membrane. The alpha chain is a regulatory subunit.</text>
</comment>
<comment type="subcellular location">
    <subcellularLocation>
        <location evidence="14">Cell membrane</location>
        <topology evidence="14">Peripheral membrane protein</topology>
    </subcellularLocation>
    <subcellularLocation>
        <location evidence="2">Membrane</location>
    </subcellularLocation>
</comment>
<evidence type="ECO:0000256" key="8">
    <source>
        <dbReference type="ARBA" id="ARBA00022967"/>
    </source>
</evidence>
<dbReference type="FunFam" id="1.20.150.20:FF:000001">
    <property type="entry name" value="ATP synthase subunit alpha"/>
    <property type="match status" value="1"/>
</dbReference>
<dbReference type="InterPro" id="IPR023366">
    <property type="entry name" value="ATP_synth_asu-like_sf"/>
</dbReference>
<keyword evidence="19" id="KW-1185">Reference proteome</keyword>
<keyword evidence="6 14" id="KW-0375">Hydrogen ion transport</keyword>
<comment type="similarity">
    <text evidence="3 14">Belongs to the ATPase alpha/beta chains family.</text>
</comment>
<evidence type="ECO:0000256" key="5">
    <source>
        <dbReference type="ARBA" id="ARBA00022741"/>
    </source>
</evidence>
<keyword evidence="12 14" id="KW-0066">ATP synthesis</keyword>
<dbReference type="CDD" id="cd18113">
    <property type="entry name" value="ATP-synt_F1_alpha_C"/>
    <property type="match status" value="1"/>
</dbReference>
<keyword evidence="4 14" id="KW-0813">Transport</keyword>
<dbReference type="PANTHER" id="PTHR48082:SF2">
    <property type="entry name" value="ATP SYNTHASE SUBUNIT ALPHA, MITOCHONDRIAL"/>
    <property type="match status" value="1"/>
</dbReference>
<evidence type="ECO:0000256" key="3">
    <source>
        <dbReference type="ARBA" id="ARBA00008936"/>
    </source>
</evidence>
<evidence type="ECO:0000256" key="7">
    <source>
        <dbReference type="ARBA" id="ARBA00022840"/>
    </source>
</evidence>
<dbReference type="Gene3D" id="2.40.30.20">
    <property type="match status" value="1"/>
</dbReference>
<dbReference type="InterPro" id="IPR000793">
    <property type="entry name" value="ATP_synth_asu_C"/>
</dbReference>
<keyword evidence="10 14" id="KW-0472">Membrane</keyword>
<name>A0A5B8XDF8_9RICK</name>
<feature type="domain" description="ATPase F1/V1/A1 complex alpha/beta subunit nucleotide-binding" evidence="15">
    <location>
        <begin position="150"/>
        <end position="373"/>
    </location>
</feature>
<evidence type="ECO:0000256" key="6">
    <source>
        <dbReference type="ARBA" id="ARBA00022781"/>
    </source>
</evidence>
<comment type="subunit">
    <text evidence="13">F-type ATPases have 2 components, CF(1) - the catalytic core - and CF(0) - the membrane proton channel. CF(1) has five subunits: alpha(3), beta(3), gamma(1), delta(1), epsilon(1). CF(0) has four main subunits: a(1), b(1), b'(1) and c(9-12).</text>
</comment>
<keyword evidence="7 14" id="KW-0067">ATP-binding</keyword>
<keyword evidence="8 14" id="KW-1278">Translocase</keyword>
<dbReference type="Pfam" id="PF00006">
    <property type="entry name" value="ATP-synt_ab"/>
    <property type="match status" value="1"/>
</dbReference>
<feature type="domain" description="ATPase F1/V1/A1 complex alpha/beta subunit N-terminal" evidence="17">
    <location>
        <begin position="27"/>
        <end position="93"/>
    </location>
</feature>
<dbReference type="EC" id="7.1.2.2" evidence="14"/>
<dbReference type="GO" id="GO:0005524">
    <property type="term" value="F:ATP binding"/>
    <property type="evidence" value="ECO:0007669"/>
    <property type="project" value="UniProtKB-UniRule"/>
</dbReference>
<evidence type="ECO:0000256" key="1">
    <source>
        <dbReference type="ARBA" id="ARBA00003784"/>
    </source>
</evidence>
<dbReference type="RefSeq" id="WP_146820583.1">
    <property type="nucleotide sequence ID" value="NZ_CP029077.1"/>
</dbReference>
<dbReference type="InterPro" id="IPR005294">
    <property type="entry name" value="ATP_synth_F1_asu"/>
</dbReference>
<dbReference type="Pfam" id="PF02874">
    <property type="entry name" value="ATP-synt_ab_N"/>
    <property type="match status" value="1"/>
</dbReference>
<protein>
    <recommendedName>
        <fullName evidence="14">ATP synthase subunit alpha</fullName>
        <ecNumber evidence="14">7.1.2.2</ecNumber>
    </recommendedName>
    <alternativeName>
        <fullName evidence="14">ATP synthase F1 sector subunit alpha</fullName>
    </alternativeName>
    <alternativeName>
        <fullName evidence="14">F-ATPase subunit alpha</fullName>
    </alternativeName>
</protein>
<evidence type="ECO:0000256" key="10">
    <source>
        <dbReference type="ARBA" id="ARBA00023136"/>
    </source>
</evidence>
<evidence type="ECO:0000259" key="16">
    <source>
        <dbReference type="Pfam" id="PF00306"/>
    </source>
</evidence>
<comment type="caution">
    <text evidence="14">Lacks conserved residue(s) required for the propagation of feature annotation.</text>
</comment>
<feature type="domain" description="ATP synthase alpha subunit C-terminal" evidence="16">
    <location>
        <begin position="380"/>
        <end position="502"/>
    </location>
</feature>
<evidence type="ECO:0000256" key="9">
    <source>
        <dbReference type="ARBA" id="ARBA00023065"/>
    </source>
</evidence>
<feature type="site" description="Required for activity" evidence="14">
    <location>
        <position position="371"/>
    </location>
</feature>
<dbReference type="AlphaFoldDB" id="A0A5B8XDF8"/>
<dbReference type="Pfam" id="PF00306">
    <property type="entry name" value="ATP-synt_ab_C"/>
    <property type="match status" value="1"/>
</dbReference>
<dbReference type="OrthoDB" id="9803053at2"/>
<dbReference type="HAMAP" id="MF_01346">
    <property type="entry name" value="ATP_synth_alpha_bact"/>
    <property type="match status" value="1"/>
</dbReference>
<dbReference type="InterPro" id="IPR020003">
    <property type="entry name" value="ATPase_a/bsu_AS"/>
</dbReference>
<dbReference type="Gene3D" id="1.20.150.20">
    <property type="entry name" value="ATP synthase alpha/beta chain, C-terminal domain"/>
    <property type="match status" value="1"/>
</dbReference>
<keyword evidence="9 14" id="KW-0406">Ion transport</keyword>
<dbReference type="InterPro" id="IPR004100">
    <property type="entry name" value="ATPase_F1/V1/A1_a/bsu_N"/>
</dbReference>
<dbReference type="CDD" id="cd01132">
    <property type="entry name" value="F1-ATPase_alpha_CD"/>
    <property type="match status" value="1"/>
</dbReference>
<dbReference type="Proteomes" id="UP000321934">
    <property type="component" value="Chromosome"/>
</dbReference>
<dbReference type="GO" id="GO:0043531">
    <property type="term" value="F:ADP binding"/>
    <property type="evidence" value="ECO:0007669"/>
    <property type="project" value="TreeGrafter"/>
</dbReference>
<dbReference type="FunFam" id="3.40.50.300:FF:000002">
    <property type="entry name" value="ATP synthase subunit alpha"/>
    <property type="match status" value="1"/>
</dbReference>
<dbReference type="Gene3D" id="3.40.50.300">
    <property type="entry name" value="P-loop containing nucleotide triphosphate hydrolases"/>
    <property type="match status" value="1"/>
</dbReference>
<keyword evidence="11 14" id="KW-0139">CF(1)</keyword>
<sequence>MSNPAISDFLKIVENSISSFNKLDDLEESGEVLSVSDGIVNIFGLNKVAIGEMISFSSGAKGMVLNIESDKISAVLFGKDSDVSQSDIVKRSGSQLSVKVGFDLLGRIVDAIGNPIDGLGEIKSNIFSNVEIKAPGIIDRKSVHEPLQTGIKLIDALIPIGRGQRELVIGDRKTGRTAIAIDTIINQAKINKNLPEKERMYCVYVAIGQKMSNVARIAEILKENDAMQYTTIVFASASDVASMQFISPYTGCSIAEYFRDNGMHSLIVYDDLTKHAIAYRQMSLLLKRPPAREAYPGDVFYLHSRLLERAAKMCDNKGSGSLTALPMIETQANDVSAYIPTNVISITDGQIFLETDLFLKGVRPAVNIGLSVSRVGSAAQTKAMKKVSGRLKIDLAQFRELEAFAQFSSDLDDVTKKTIENGQKLVQILKQDQLSPLQMAEQVCLLYATKDEFISKIPIDKIRIFEQKLLDNFQNNQDLFASITKELDITKDIELKIVNLINTTINDI</sequence>
<gene>
    <name evidence="14" type="primary">atpA</name>
    <name evidence="18" type="ORF">Deia_00506</name>
</gene>
<keyword evidence="5 14" id="KW-0547">Nucleotide-binding</keyword>
<evidence type="ECO:0000256" key="13">
    <source>
        <dbReference type="ARBA" id="ARBA00026013"/>
    </source>
</evidence>
<dbReference type="NCBIfam" id="TIGR00962">
    <property type="entry name" value="atpA"/>
    <property type="match status" value="1"/>
</dbReference>
<evidence type="ECO:0000256" key="2">
    <source>
        <dbReference type="ARBA" id="ARBA00004370"/>
    </source>
</evidence>
<evidence type="ECO:0000259" key="17">
    <source>
        <dbReference type="Pfam" id="PF02874"/>
    </source>
</evidence>
<evidence type="ECO:0000256" key="14">
    <source>
        <dbReference type="HAMAP-Rule" id="MF_01346"/>
    </source>
</evidence>
<dbReference type="NCBIfam" id="NF009884">
    <property type="entry name" value="PRK13343.1"/>
    <property type="match status" value="1"/>
</dbReference>
<dbReference type="GO" id="GO:0046933">
    <property type="term" value="F:proton-transporting ATP synthase activity, rotational mechanism"/>
    <property type="evidence" value="ECO:0007669"/>
    <property type="project" value="UniProtKB-UniRule"/>
</dbReference>
<accession>A0A5B8XDF8</accession>
<evidence type="ECO:0000256" key="12">
    <source>
        <dbReference type="ARBA" id="ARBA00023310"/>
    </source>
</evidence>